<comment type="caution">
    <text evidence="2">The sequence shown here is derived from an EMBL/GenBank/DDBJ whole genome shotgun (WGS) entry which is preliminary data.</text>
</comment>
<protein>
    <recommendedName>
        <fullName evidence="1">Glycosyltransferase 2-like domain-containing protein</fullName>
    </recommendedName>
</protein>
<dbReference type="GO" id="GO:0016758">
    <property type="term" value="F:hexosyltransferase activity"/>
    <property type="evidence" value="ECO:0007669"/>
    <property type="project" value="UniProtKB-ARBA"/>
</dbReference>
<evidence type="ECO:0000313" key="2">
    <source>
        <dbReference type="EMBL" id="OWK97554.1"/>
    </source>
</evidence>
<dbReference type="RefSeq" id="WP_088264607.1">
    <property type="nucleotide sequence ID" value="NZ_JASZ02000025.1"/>
</dbReference>
<dbReference type="EMBL" id="JASZ02000025">
    <property type="protein sequence ID" value="OWK97554.1"/>
    <property type="molecule type" value="Genomic_DNA"/>
</dbReference>
<dbReference type="Proteomes" id="UP000197587">
    <property type="component" value="Unassembled WGS sequence"/>
</dbReference>
<feature type="domain" description="Glycosyltransferase 2-like" evidence="1">
    <location>
        <begin position="7"/>
        <end position="136"/>
    </location>
</feature>
<accession>A0A246B8V9</accession>
<dbReference type="SUPFAM" id="SSF53448">
    <property type="entry name" value="Nucleotide-diphospho-sugar transferases"/>
    <property type="match status" value="1"/>
</dbReference>
<sequence>MKESLVSIIIPAYNEENFLEETLKSVYSQTYENWECLIIDDGSKDKTAEISKSWCDKDKRFQYIYKENGGVSSARNLGIEKSKGEFICFVDADDWIEENYIKDYLLHYSNETTLLIQDFYKDIAGNVELSQNYKNETLLLPENMVKFLSNYLYTQGFPVNKFYSSNIIKMNGLKFKEHLSFCEDELFYFEYLQYMAAIQFLPNANYHYRIIADSLSNSKDFKRTFSYMKEVFKGYPFFEKNCPDKKFIENYINQRKSAVFNLCFKNAIYQNNYTRPQRIEFLAEIRPYVKKFTPFNQKLTHKIDYLLLRLGFYTLLDEFIIRRTKAQG</sequence>
<evidence type="ECO:0000313" key="3">
    <source>
        <dbReference type="Proteomes" id="UP000197587"/>
    </source>
</evidence>
<reference evidence="2 3" key="1">
    <citation type="submission" date="2017-05" db="EMBL/GenBank/DDBJ databases">
        <title>Genome of Chryseobacterium haifense.</title>
        <authorList>
            <person name="Newman J.D."/>
        </authorList>
    </citation>
    <scope>NUCLEOTIDE SEQUENCE [LARGE SCALE GENOMIC DNA]</scope>
    <source>
        <strain evidence="2 3">DSM 19056</strain>
    </source>
</reference>
<dbReference type="PANTHER" id="PTHR22916:SF3">
    <property type="entry name" value="UDP-GLCNAC:BETAGAL BETA-1,3-N-ACETYLGLUCOSAMINYLTRANSFERASE-LIKE PROTEIN 1"/>
    <property type="match status" value="1"/>
</dbReference>
<dbReference type="Gene3D" id="3.90.550.10">
    <property type="entry name" value="Spore Coat Polysaccharide Biosynthesis Protein SpsA, Chain A"/>
    <property type="match status" value="1"/>
</dbReference>
<dbReference type="PANTHER" id="PTHR22916">
    <property type="entry name" value="GLYCOSYLTRANSFERASE"/>
    <property type="match status" value="1"/>
</dbReference>
<proteinExistence type="predicted"/>
<dbReference type="CDD" id="cd00761">
    <property type="entry name" value="Glyco_tranf_GTA_type"/>
    <property type="match status" value="1"/>
</dbReference>
<dbReference type="InterPro" id="IPR001173">
    <property type="entry name" value="Glyco_trans_2-like"/>
</dbReference>
<dbReference type="InterPro" id="IPR029044">
    <property type="entry name" value="Nucleotide-diphossugar_trans"/>
</dbReference>
<evidence type="ECO:0000259" key="1">
    <source>
        <dbReference type="Pfam" id="PF00535"/>
    </source>
</evidence>
<name>A0A246B8V9_9FLAO</name>
<keyword evidence="3" id="KW-1185">Reference proteome</keyword>
<gene>
    <name evidence="2" type="ORF">AP75_10505</name>
</gene>
<organism evidence="2 3">
    <name type="scientific">Kaistella haifensis DSM 19056</name>
    <dbReference type="NCBI Taxonomy" id="1450526"/>
    <lineage>
        <taxon>Bacteria</taxon>
        <taxon>Pseudomonadati</taxon>
        <taxon>Bacteroidota</taxon>
        <taxon>Flavobacteriia</taxon>
        <taxon>Flavobacteriales</taxon>
        <taxon>Weeksellaceae</taxon>
        <taxon>Chryseobacterium group</taxon>
        <taxon>Kaistella</taxon>
    </lineage>
</organism>
<dbReference type="AlphaFoldDB" id="A0A246B8V9"/>
<dbReference type="Pfam" id="PF00535">
    <property type="entry name" value="Glycos_transf_2"/>
    <property type="match status" value="1"/>
</dbReference>